<dbReference type="eggNOG" id="ENOG502SSUA">
    <property type="taxonomic scope" value="Eukaryota"/>
</dbReference>
<name>A0A0W0F3U5_MONRR</name>
<evidence type="ECO:0000313" key="2">
    <source>
        <dbReference type="Proteomes" id="UP000054988"/>
    </source>
</evidence>
<proteinExistence type="predicted"/>
<dbReference type="Proteomes" id="UP000054988">
    <property type="component" value="Unassembled WGS sequence"/>
</dbReference>
<evidence type="ECO:0000313" key="1">
    <source>
        <dbReference type="EMBL" id="KTB30866.1"/>
    </source>
</evidence>
<dbReference type="EMBL" id="LATX01002361">
    <property type="protein sequence ID" value="KTB30866.1"/>
    <property type="molecule type" value="Genomic_DNA"/>
</dbReference>
<organism evidence="1 2">
    <name type="scientific">Moniliophthora roreri</name>
    <name type="common">Frosty pod rot fungus</name>
    <name type="synonym">Monilia roreri</name>
    <dbReference type="NCBI Taxonomy" id="221103"/>
    <lineage>
        <taxon>Eukaryota</taxon>
        <taxon>Fungi</taxon>
        <taxon>Dikarya</taxon>
        <taxon>Basidiomycota</taxon>
        <taxon>Agaricomycotina</taxon>
        <taxon>Agaricomycetes</taxon>
        <taxon>Agaricomycetidae</taxon>
        <taxon>Agaricales</taxon>
        <taxon>Marasmiineae</taxon>
        <taxon>Marasmiaceae</taxon>
        <taxon>Moniliophthora</taxon>
    </lineage>
</organism>
<reference evidence="1 2" key="1">
    <citation type="submission" date="2015-12" db="EMBL/GenBank/DDBJ databases">
        <title>Draft genome sequence of Moniliophthora roreri, the causal agent of frosty pod rot of cacao.</title>
        <authorList>
            <person name="Aime M.C."/>
            <person name="Diaz-Valderrama J.R."/>
            <person name="Kijpornyongpan T."/>
            <person name="Phillips-Mora W."/>
        </authorList>
    </citation>
    <scope>NUCLEOTIDE SEQUENCE [LARGE SCALE GENOMIC DNA]</scope>
    <source>
        <strain evidence="1 2">MCA 2952</strain>
    </source>
</reference>
<gene>
    <name evidence="1" type="ORF">WG66_16566</name>
</gene>
<accession>A0A0W0F3U5</accession>
<dbReference type="AlphaFoldDB" id="A0A0W0F3U5"/>
<sequence>MRRPQLFFSLFISVGLLSLLYLIDGTLLAHVQAVIPSIMAYSLSPSLKGWHARALETPYTDPFAPAAENLVFVALQNTPVTPEGFTLAIFKQETDNKNIIVDAQGRTLLLSENDYSGLVTIALKTLDLPPTGNFRNMWVVDQPTTSQPIDRLLVKDPDSGKLKQTSVQGWSETRRTLRQPVGDYTELPQVLVDLVGLVREAREGFVPGLGKPDPEMVTKVKAILPDDIE</sequence>
<protein>
    <submittedName>
        <fullName evidence="1">Uncharacterized protein</fullName>
    </submittedName>
</protein>
<comment type="caution">
    <text evidence="1">The sequence shown here is derived from an EMBL/GenBank/DDBJ whole genome shotgun (WGS) entry which is preliminary data.</text>
</comment>